<dbReference type="PANTHER" id="PTHR33055">
    <property type="entry name" value="TRANSPOSASE FOR INSERTION SEQUENCE ELEMENT IS1111A"/>
    <property type="match status" value="1"/>
</dbReference>
<evidence type="ECO:0000259" key="2">
    <source>
        <dbReference type="Pfam" id="PF02371"/>
    </source>
</evidence>
<feature type="domain" description="Transposase IS116/IS110/IS902 C-terminal" evidence="2">
    <location>
        <begin position="249"/>
        <end position="334"/>
    </location>
</feature>
<evidence type="ECO:0000313" key="4">
    <source>
        <dbReference type="Proteomes" id="UP000244184"/>
    </source>
</evidence>
<name>A0A2T6G4I7_9BACL</name>
<dbReference type="InterPro" id="IPR003346">
    <property type="entry name" value="Transposase_20"/>
</dbReference>
<dbReference type="Pfam" id="PF02371">
    <property type="entry name" value="Transposase_20"/>
    <property type="match status" value="1"/>
</dbReference>
<sequence length="406" mass="45701">MDVVYSYVCGLDVHKKNIVACTITPEGKEIRTFGTMTDDLLMLMDWLRAKRCTHAAMESTGPYWKPIYNLLELEEIEALVVNAQHIKNVPGRKTDVKDAEWIAGLLRHGLLKGSFIPNREQRELRELIRYRRSLIEERAREVSRIQKVLEGASIKLSSVASNVLGKSGRAMIEAMIAGETDPEALSDLAKRKLKSKKADLKRALNGLMGPHQKLMLGAQLRHVDYLDEEIGRLDEEIKKRMHPFEEELELLDTIPGVARRTAETILAEIGSNMDQYPSAAHLCSWAGLCPGQNESAGKRLSGKTRKGNKKLRSTLVEAAKAVARTKETYLSSQYHRIAARRGANRATVAVAHSILSMVYYILKRKQPYIELGPTYYEERKRDVIIKHSIKKLESLGVSITVNTEAS</sequence>
<reference evidence="3 4" key="1">
    <citation type="submission" date="2018-03" db="EMBL/GenBank/DDBJ databases">
        <title>Genome sequence of Paenibacillus elgii strain AC13 an antimicrobial compound producing bacteria.</title>
        <authorList>
            <person name="Kurokawa A.S."/>
            <person name="Araujo J.F."/>
            <person name="Costa R.A."/>
            <person name="Ortega D.B."/>
            <person name="Pires A.S."/>
            <person name="Pappas G.J.Jr."/>
            <person name="Franco O.L."/>
            <person name="Barreto C."/>
            <person name="Magalhaes B.S."/>
            <person name="Kruger R.H."/>
        </authorList>
    </citation>
    <scope>NUCLEOTIDE SEQUENCE [LARGE SCALE GENOMIC DNA]</scope>
    <source>
        <strain evidence="3 4">AC13</strain>
    </source>
</reference>
<organism evidence="3 4">
    <name type="scientific">Paenibacillus elgii</name>
    <dbReference type="NCBI Taxonomy" id="189691"/>
    <lineage>
        <taxon>Bacteria</taxon>
        <taxon>Bacillati</taxon>
        <taxon>Bacillota</taxon>
        <taxon>Bacilli</taxon>
        <taxon>Bacillales</taxon>
        <taxon>Paenibacillaceae</taxon>
        <taxon>Paenibacillus</taxon>
    </lineage>
</organism>
<proteinExistence type="predicted"/>
<dbReference type="RefSeq" id="WP_108531510.1">
    <property type="nucleotide sequence ID" value="NZ_PYHP01000030.1"/>
</dbReference>
<dbReference type="PANTHER" id="PTHR33055:SF15">
    <property type="entry name" value="TRANSPOSASE-RELATED"/>
    <property type="match status" value="1"/>
</dbReference>
<dbReference type="EMBL" id="PYHP01000030">
    <property type="protein sequence ID" value="PUA39065.1"/>
    <property type="molecule type" value="Genomic_DNA"/>
</dbReference>
<comment type="caution">
    <text evidence="3">The sequence shown here is derived from an EMBL/GenBank/DDBJ whole genome shotgun (WGS) entry which is preliminary data.</text>
</comment>
<protein>
    <submittedName>
        <fullName evidence="3">IS110 family transposase</fullName>
    </submittedName>
</protein>
<feature type="domain" description="Transposase IS110-like N-terminal" evidence="1">
    <location>
        <begin position="9"/>
        <end position="152"/>
    </location>
</feature>
<dbReference type="GO" id="GO:0006313">
    <property type="term" value="P:DNA transposition"/>
    <property type="evidence" value="ECO:0007669"/>
    <property type="project" value="InterPro"/>
</dbReference>
<dbReference type="GO" id="GO:0004803">
    <property type="term" value="F:transposase activity"/>
    <property type="evidence" value="ECO:0007669"/>
    <property type="project" value="InterPro"/>
</dbReference>
<accession>A0A2T6G4I7</accession>
<dbReference type="Pfam" id="PF01548">
    <property type="entry name" value="DEDD_Tnp_IS110"/>
    <property type="match status" value="1"/>
</dbReference>
<dbReference type="InterPro" id="IPR047650">
    <property type="entry name" value="Transpos_IS110"/>
</dbReference>
<dbReference type="AlphaFoldDB" id="A0A2T6G4I7"/>
<evidence type="ECO:0000313" key="3">
    <source>
        <dbReference type="EMBL" id="PUA39065.1"/>
    </source>
</evidence>
<dbReference type="InterPro" id="IPR002525">
    <property type="entry name" value="Transp_IS110-like_N"/>
</dbReference>
<dbReference type="NCBIfam" id="NF033542">
    <property type="entry name" value="transpos_IS110"/>
    <property type="match status" value="1"/>
</dbReference>
<dbReference type="Proteomes" id="UP000244184">
    <property type="component" value="Unassembled WGS sequence"/>
</dbReference>
<dbReference type="GO" id="GO:0003677">
    <property type="term" value="F:DNA binding"/>
    <property type="evidence" value="ECO:0007669"/>
    <property type="project" value="InterPro"/>
</dbReference>
<gene>
    <name evidence="3" type="ORF">C8Z91_11370</name>
</gene>
<evidence type="ECO:0000259" key="1">
    <source>
        <dbReference type="Pfam" id="PF01548"/>
    </source>
</evidence>